<protein>
    <submittedName>
        <fullName evidence="1">Uncharacterized protein</fullName>
    </submittedName>
</protein>
<organism evidence="1 2">
    <name type="scientific">Streptomyces roseoverticillatus</name>
    <dbReference type="NCBI Taxonomy" id="66429"/>
    <lineage>
        <taxon>Bacteria</taxon>
        <taxon>Bacillati</taxon>
        <taxon>Actinomycetota</taxon>
        <taxon>Actinomycetes</taxon>
        <taxon>Kitasatosporales</taxon>
        <taxon>Streptomycetaceae</taxon>
        <taxon>Streptomyces</taxon>
    </lineage>
</organism>
<keyword evidence="2" id="KW-1185">Reference proteome</keyword>
<dbReference type="EMBL" id="JBFASG010000019">
    <property type="protein sequence ID" value="MEV4925098.1"/>
    <property type="molecule type" value="Genomic_DNA"/>
</dbReference>
<gene>
    <name evidence="1" type="ORF">AB0L03_20055</name>
</gene>
<comment type="caution">
    <text evidence="1">The sequence shown here is derived from an EMBL/GenBank/DDBJ whole genome shotgun (WGS) entry which is preliminary data.</text>
</comment>
<name>A0ABV3IX95_9ACTN</name>
<reference evidence="1 2" key="1">
    <citation type="submission" date="2024-06" db="EMBL/GenBank/DDBJ databases">
        <title>The Natural Products Discovery Center: Release of the First 8490 Sequenced Strains for Exploring Actinobacteria Biosynthetic Diversity.</title>
        <authorList>
            <person name="Kalkreuter E."/>
            <person name="Kautsar S.A."/>
            <person name="Yang D."/>
            <person name="Bader C.D."/>
            <person name="Teijaro C.N."/>
            <person name="Fluegel L."/>
            <person name="Davis C.M."/>
            <person name="Simpson J.R."/>
            <person name="Lauterbach L."/>
            <person name="Steele A.D."/>
            <person name="Gui C."/>
            <person name="Meng S."/>
            <person name="Li G."/>
            <person name="Viehrig K."/>
            <person name="Ye F."/>
            <person name="Su P."/>
            <person name="Kiefer A.F."/>
            <person name="Nichols A."/>
            <person name="Cepeda A.J."/>
            <person name="Yan W."/>
            <person name="Fan B."/>
            <person name="Jiang Y."/>
            <person name="Adhikari A."/>
            <person name="Zheng C.-J."/>
            <person name="Schuster L."/>
            <person name="Cowan T.M."/>
            <person name="Smanski M.J."/>
            <person name="Chevrette M.G."/>
            <person name="De Carvalho L.P.S."/>
            <person name="Shen B."/>
        </authorList>
    </citation>
    <scope>NUCLEOTIDE SEQUENCE [LARGE SCALE GENOMIC DNA]</scope>
    <source>
        <strain evidence="1 2">NPDC053791</strain>
    </source>
</reference>
<evidence type="ECO:0000313" key="1">
    <source>
        <dbReference type="EMBL" id="MEV4925098.1"/>
    </source>
</evidence>
<dbReference type="RefSeq" id="WP_366088926.1">
    <property type="nucleotide sequence ID" value="NZ_JBFASG010000019.1"/>
</dbReference>
<proteinExistence type="predicted"/>
<evidence type="ECO:0000313" key="2">
    <source>
        <dbReference type="Proteomes" id="UP001552479"/>
    </source>
</evidence>
<dbReference type="Proteomes" id="UP001552479">
    <property type="component" value="Unassembled WGS sequence"/>
</dbReference>
<accession>A0ABV3IX95</accession>
<sequence length="64" mass="6755">MTGAFVRYVRPAARHQRCSIVHAPDQAFGEDAVTRLVAAGADEYPVSMANCAETPARPSGGEPP</sequence>